<comment type="subcellular location">
    <subcellularLocation>
        <location evidence="1">Cytoplasm</location>
    </subcellularLocation>
</comment>
<dbReference type="PRINTS" id="PR00107">
    <property type="entry name" value="PHOSPHOCPHPR"/>
</dbReference>
<evidence type="ECO:0000313" key="7">
    <source>
        <dbReference type="Proteomes" id="UP001169760"/>
    </source>
</evidence>
<comment type="similarity">
    <text evidence="2">Belongs to the HPr family.</text>
</comment>
<dbReference type="PROSITE" id="PS51350">
    <property type="entry name" value="PTS_HPR_DOM"/>
    <property type="match status" value="1"/>
</dbReference>
<dbReference type="PROSITE" id="PS00369">
    <property type="entry name" value="PTS_HPR_HIS"/>
    <property type="match status" value="1"/>
</dbReference>
<dbReference type="RefSeq" id="WP_011469655.1">
    <property type="nucleotide sequence ID" value="NZ_CP123764.1"/>
</dbReference>
<evidence type="ECO:0000256" key="4">
    <source>
        <dbReference type="ARBA" id="ARBA00022683"/>
    </source>
</evidence>
<dbReference type="GeneID" id="98614809"/>
<dbReference type="InterPro" id="IPR050399">
    <property type="entry name" value="HPr"/>
</dbReference>
<dbReference type="PANTHER" id="PTHR33705">
    <property type="entry name" value="PHOSPHOCARRIER PROTEIN HPR"/>
    <property type="match status" value="1"/>
</dbReference>
<organism evidence="6 7">
    <name type="scientific">Saccharophagus degradans</name>
    <dbReference type="NCBI Taxonomy" id="86304"/>
    <lineage>
        <taxon>Bacteria</taxon>
        <taxon>Pseudomonadati</taxon>
        <taxon>Pseudomonadota</taxon>
        <taxon>Gammaproteobacteria</taxon>
        <taxon>Cellvibrionales</taxon>
        <taxon>Cellvibrionaceae</taxon>
        <taxon>Saccharophagus</taxon>
    </lineage>
</organism>
<dbReference type="EMBL" id="JAUOPB010000002">
    <property type="protein sequence ID" value="MDO6421448.1"/>
    <property type="molecule type" value="Genomic_DNA"/>
</dbReference>
<dbReference type="PROSITE" id="PS00589">
    <property type="entry name" value="PTS_HPR_SER"/>
    <property type="match status" value="1"/>
</dbReference>
<evidence type="ECO:0000256" key="3">
    <source>
        <dbReference type="ARBA" id="ARBA00022490"/>
    </source>
</evidence>
<reference evidence="6" key="1">
    <citation type="submission" date="2023-07" db="EMBL/GenBank/DDBJ databases">
        <title>Genome content predicts the carbon catabolic preferences of heterotrophic bacteria.</title>
        <authorList>
            <person name="Gralka M."/>
        </authorList>
    </citation>
    <scope>NUCLEOTIDE SEQUENCE</scope>
    <source>
        <strain evidence="6">I3M17_2</strain>
    </source>
</reference>
<dbReference type="GO" id="GO:0005737">
    <property type="term" value="C:cytoplasm"/>
    <property type="evidence" value="ECO:0007669"/>
    <property type="project" value="UniProtKB-SubCell"/>
</dbReference>
<protein>
    <submittedName>
        <fullName evidence="6">HPr family phosphocarrier protein</fullName>
    </submittedName>
</protein>
<dbReference type="CDD" id="cd00367">
    <property type="entry name" value="PTS-HPr_like"/>
    <property type="match status" value="1"/>
</dbReference>
<dbReference type="PANTHER" id="PTHR33705:SF2">
    <property type="entry name" value="PHOSPHOCARRIER PROTEIN NPR"/>
    <property type="match status" value="1"/>
</dbReference>
<evidence type="ECO:0000259" key="5">
    <source>
        <dbReference type="PROSITE" id="PS51350"/>
    </source>
</evidence>
<sequence>MQYRETEIINKLGLHARAASKFANLATRFQCKITVKLGEKSIDGKSIMSLMLLAAGIGSQIAITTEGSDEEEAMDALLELINNRFDEPE</sequence>
<dbReference type="InterPro" id="IPR001020">
    <property type="entry name" value="PTS_HPr_His_P_site"/>
</dbReference>
<keyword evidence="4" id="KW-0598">Phosphotransferase system</keyword>
<dbReference type="NCBIfam" id="TIGR01003">
    <property type="entry name" value="PTS_HPr_family"/>
    <property type="match status" value="1"/>
</dbReference>
<proteinExistence type="inferred from homology"/>
<dbReference type="Pfam" id="PF00381">
    <property type="entry name" value="PTS-HPr"/>
    <property type="match status" value="1"/>
</dbReference>
<dbReference type="InterPro" id="IPR000032">
    <property type="entry name" value="HPr-like"/>
</dbReference>
<comment type="caution">
    <text evidence="6">The sequence shown here is derived from an EMBL/GenBank/DDBJ whole genome shotgun (WGS) entry which is preliminary data.</text>
</comment>
<accession>A0AAW7X3A5</accession>
<dbReference type="SUPFAM" id="SSF55594">
    <property type="entry name" value="HPr-like"/>
    <property type="match status" value="1"/>
</dbReference>
<dbReference type="InterPro" id="IPR035895">
    <property type="entry name" value="HPr-like_sf"/>
</dbReference>
<dbReference type="Gene3D" id="3.30.1340.10">
    <property type="entry name" value="HPr-like"/>
    <property type="match status" value="1"/>
</dbReference>
<name>A0AAW7X3A5_9GAMM</name>
<dbReference type="Proteomes" id="UP001169760">
    <property type="component" value="Unassembled WGS sequence"/>
</dbReference>
<dbReference type="InterPro" id="IPR002114">
    <property type="entry name" value="PTS_HPr_Ser_P_site"/>
</dbReference>
<dbReference type="AlphaFoldDB" id="A0AAW7X3A5"/>
<keyword evidence="3" id="KW-0963">Cytoplasm</keyword>
<evidence type="ECO:0000256" key="1">
    <source>
        <dbReference type="ARBA" id="ARBA00004496"/>
    </source>
</evidence>
<gene>
    <name evidence="6" type="ORF">Q4521_03085</name>
</gene>
<evidence type="ECO:0000256" key="2">
    <source>
        <dbReference type="ARBA" id="ARBA00010736"/>
    </source>
</evidence>
<feature type="domain" description="HPr" evidence="5">
    <location>
        <begin position="1"/>
        <end position="88"/>
    </location>
</feature>
<evidence type="ECO:0000313" key="6">
    <source>
        <dbReference type="EMBL" id="MDO6421448.1"/>
    </source>
</evidence>
<dbReference type="GO" id="GO:0009401">
    <property type="term" value="P:phosphoenolpyruvate-dependent sugar phosphotransferase system"/>
    <property type="evidence" value="ECO:0007669"/>
    <property type="project" value="UniProtKB-KW"/>
</dbReference>